<evidence type="ECO:0000313" key="3">
    <source>
        <dbReference type="Proteomes" id="UP001595632"/>
    </source>
</evidence>
<name>A0ABV7GNH4_9RHOB</name>
<comment type="caution">
    <text evidence="2">The sequence shown here is derived from an EMBL/GenBank/DDBJ whole genome shotgun (WGS) entry which is preliminary data.</text>
</comment>
<feature type="domain" description="SseB protein N-terminal" evidence="1">
    <location>
        <begin position="12"/>
        <end position="117"/>
    </location>
</feature>
<dbReference type="EMBL" id="JBHRTB010000010">
    <property type="protein sequence ID" value="MFC3143149.1"/>
    <property type="molecule type" value="Genomic_DNA"/>
</dbReference>
<dbReference type="Proteomes" id="UP001595632">
    <property type="component" value="Unassembled WGS sequence"/>
</dbReference>
<sequence length="263" mass="27388">MTEHTPIDRAHAAMDAAPGDDAVRLRFYERLADAELVLLLAKDADGDNVEPELFEVQGGRFVLAFDSEQRLADFVGRTAPYAALSGRALAGMLAGQGIGLGLNLEVAPSSILIPDAAVDWLAETLGRRPAEVAEHPEDIARPEGVPDLLLQALDQKLVSAAGLAPFAYLASVTYRGGARGHLLAFVDAAEGSEGALAQAVGEALTFSGLEAGALDVGFFAASDPVSATLARHGLRIDLPEPEVVQTLAPGAPGMDPAKPPKLR</sequence>
<protein>
    <submittedName>
        <fullName evidence="2">SseB family protein</fullName>
    </submittedName>
</protein>
<dbReference type="InterPro" id="IPR009839">
    <property type="entry name" value="SseB_N"/>
</dbReference>
<dbReference type="RefSeq" id="WP_275633126.1">
    <property type="nucleotide sequence ID" value="NZ_JARGYD010000004.1"/>
</dbReference>
<organism evidence="2 3">
    <name type="scientific">Psychromarinibacter halotolerans</name>
    <dbReference type="NCBI Taxonomy" id="1775175"/>
    <lineage>
        <taxon>Bacteria</taxon>
        <taxon>Pseudomonadati</taxon>
        <taxon>Pseudomonadota</taxon>
        <taxon>Alphaproteobacteria</taxon>
        <taxon>Rhodobacterales</taxon>
        <taxon>Paracoccaceae</taxon>
        <taxon>Psychromarinibacter</taxon>
    </lineage>
</organism>
<proteinExistence type="predicted"/>
<keyword evidence="3" id="KW-1185">Reference proteome</keyword>
<reference evidence="3" key="1">
    <citation type="journal article" date="2019" name="Int. J. Syst. Evol. Microbiol.">
        <title>The Global Catalogue of Microorganisms (GCM) 10K type strain sequencing project: providing services to taxonomists for standard genome sequencing and annotation.</title>
        <authorList>
            <consortium name="The Broad Institute Genomics Platform"/>
            <consortium name="The Broad Institute Genome Sequencing Center for Infectious Disease"/>
            <person name="Wu L."/>
            <person name="Ma J."/>
        </authorList>
    </citation>
    <scope>NUCLEOTIDE SEQUENCE [LARGE SCALE GENOMIC DNA]</scope>
    <source>
        <strain evidence="3">KCTC 52366</strain>
    </source>
</reference>
<gene>
    <name evidence="2" type="ORF">ACFOGP_10540</name>
</gene>
<dbReference type="Pfam" id="PF07179">
    <property type="entry name" value="SseB"/>
    <property type="match status" value="1"/>
</dbReference>
<accession>A0ABV7GNH4</accession>
<evidence type="ECO:0000259" key="1">
    <source>
        <dbReference type="Pfam" id="PF07179"/>
    </source>
</evidence>
<evidence type="ECO:0000313" key="2">
    <source>
        <dbReference type="EMBL" id="MFC3143149.1"/>
    </source>
</evidence>